<evidence type="ECO:0000313" key="2">
    <source>
        <dbReference type="Proteomes" id="UP000292120"/>
    </source>
</evidence>
<gene>
    <name evidence="1" type="ORF">EYS42_03405</name>
</gene>
<keyword evidence="2" id="KW-1185">Reference proteome</keyword>
<name>A0A4Q9H603_9BURK</name>
<dbReference type="AlphaFoldDB" id="A0A4Q9H603"/>
<dbReference type="Proteomes" id="UP000292120">
    <property type="component" value="Unassembled WGS sequence"/>
</dbReference>
<organism evidence="1 2">
    <name type="scientific">Aquabacterium lacunae</name>
    <dbReference type="NCBI Taxonomy" id="2528630"/>
    <lineage>
        <taxon>Bacteria</taxon>
        <taxon>Pseudomonadati</taxon>
        <taxon>Pseudomonadota</taxon>
        <taxon>Betaproteobacteria</taxon>
        <taxon>Burkholderiales</taxon>
        <taxon>Aquabacterium</taxon>
    </lineage>
</organism>
<protein>
    <submittedName>
        <fullName evidence="1">Uncharacterized protein</fullName>
    </submittedName>
</protein>
<evidence type="ECO:0000313" key="1">
    <source>
        <dbReference type="EMBL" id="TBO34470.1"/>
    </source>
</evidence>
<sequence length="213" mass="24423">MPSSDAEALLGVRHADMLSNGGVQGGYLDTVCMPCAWSIDASHIWVMEYDVDFSGHWADFFKQFVSDETDLLTTTLLSHPADPDWYWWQFAKAPADVPMHRWMRGFLPIMRMSKALVEDYVGAVRSGQWRGHYEFTVPTIASVMGRSVRDIRDTLDSQRVNYTNTPSDWQLQPGSFVWRPSRSDYFHENPQGFDTRGLLFHPIKPDVANWETA</sequence>
<dbReference type="EMBL" id="SIXI01000001">
    <property type="protein sequence ID" value="TBO34470.1"/>
    <property type="molecule type" value="Genomic_DNA"/>
</dbReference>
<dbReference type="RefSeq" id="WP_130966413.1">
    <property type="nucleotide sequence ID" value="NZ_SIXI01000001.1"/>
</dbReference>
<accession>A0A4Q9H603</accession>
<reference evidence="1 2" key="1">
    <citation type="submission" date="2019-02" db="EMBL/GenBank/DDBJ databases">
        <title>Aquabacterium sp. strain KMB7.</title>
        <authorList>
            <person name="Chen W.-M."/>
        </authorList>
    </citation>
    <scope>NUCLEOTIDE SEQUENCE [LARGE SCALE GENOMIC DNA]</scope>
    <source>
        <strain evidence="1 2">KMB7</strain>
    </source>
</reference>
<comment type="caution">
    <text evidence="1">The sequence shown here is derived from an EMBL/GenBank/DDBJ whole genome shotgun (WGS) entry which is preliminary data.</text>
</comment>
<proteinExistence type="predicted"/>
<dbReference type="OrthoDB" id="7943907at2"/>